<protein>
    <recommendedName>
        <fullName evidence="3">AsmA family protein</fullName>
    </recommendedName>
</protein>
<sequence length="426" mass="44045">MQRVLRLSLLSIALLLALAAAALLLAWMKFVPDDAEVARQVAAQAGQRLGTTVRIGSAHLRLWPQPTLVIEDASTSQPQPITIKRLVAQARLMPLLHGRLQLDDVLVDGAVLPQLSLRALHAAPAPAASAPGALQVERLDFRDVVWITRHGLPLEFSGNARFGPDWQLRDAEVLRPGVQPAARLLLTPQGEHRWKVELQVGGGSANGEVALRTGPDGAMALSGRLVPRDIDVAPALAGFKRHSALQGKASGQTTLSASGSSVGELARSLHTRTLFTVASPTLLHIDVDKAIRSFGQDRSGQTALLALAGQMDTQNGADGMVVQYSGLQARGQTFSASGHGTIANRRIEGELTVDLAGGLVGIPLRVSGPLSKPQVNVPARAVAGAAAGAAIGTVVLPGIGTAIGAGVGAAVGKLFGGGPGKPAPAR</sequence>
<keyword evidence="2" id="KW-1185">Reference proteome</keyword>
<accession>A0ABW0NAA5</accession>
<dbReference type="PANTHER" id="PTHR30441:SF8">
    <property type="entry name" value="DUF748 DOMAIN-CONTAINING PROTEIN"/>
    <property type="match status" value="1"/>
</dbReference>
<dbReference type="EMBL" id="JBHSMF010000003">
    <property type="protein sequence ID" value="MFC5496849.1"/>
    <property type="molecule type" value="Genomic_DNA"/>
</dbReference>
<dbReference type="Proteomes" id="UP001596037">
    <property type="component" value="Unassembled WGS sequence"/>
</dbReference>
<comment type="caution">
    <text evidence="1">The sequence shown here is derived from an EMBL/GenBank/DDBJ whole genome shotgun (WGS) entry which is preliminary data.</text>
</comment>
<evidence type="ECO:0000313" key="1">
    <source>
        <dbReference type="EMBL" id="MFC5496849.1"/>
    </source>
</evidence>
<dbReference type="PANTHER" id="PTHR30441">
    <property type="entry name" value="DUF748 DOMAIN-CONTAINING PROTEIN"/>
    <property type="match status" value="1"/>
</dbReference>
<name>A0ABW0NAA5_9BURK</name>
<dbReference type="InterPro" id="IPR052894">
    <property type="entry name" value="AsmA-related"/>
</dbReference>
<gene>
    <name evidence="1" type="ORF">ACFPOE_04820</name>
</gene>
<organism evidence="1 2">
    <name type="scientific">Caenimonas terrae</name>
    <dbReference type="NCBI Taxonomy" id="696074"/>
    <lineage>
        <taxon>Bacteria</taxon>
        <taxon>Pseudomonadati</taxon>
        <taxon>Pseudomonadota</taxon>
        <taxon>Betaproteobacteria</taxon>
        <taxon>Burkholderiales</taxon>
        <taxon>Comamonadaceae</taxon>
        <taxon>Caenimonas</taxon>
    </lineage>
</organism>
<evidence type="ECO:0008006" key="3">
    <source>
        <dbReference type="Google" id="ProtNLM"/>
    </source>
</evidence>
<reference evidence="2" key="1">
    <citation type="journal article" date="2019" name="Int. J. Syst. Evol. Microbiol.">
        <title>The Global Catalogue of Microorganisms (GCM) 10K type strain sequencing project: providing services to taxonomists for standard genome sequencing and annotation.</title>
        <authorList>
            <consortium name="The Broad Institute Genomics Platform"/>
            <consortium name="The Broad Institute Genome Sequencing Center for Infectious Disease"/>
            <person name="Wu L."/>
            <person name="Ma J."/>
        </authorList>
    </citation>
    <scope>NUCLEOTIDE SEQUENCE [LARGE SCALE GENOMIC DNA]</scope>
    <source>
        <strain evidence="2">CCUG 57401</strain>
    </source>
</reference>
<evidence type="ECO:0000313" key="2">
    <source>
        <dbReference type="Proteomes" id="UP001596037"/>
    </source>
</evidence>
<dbReference type="RefSeq" id="WP_376848881.1">
    <property type="nucleotide sequence ID" value="NZ_JBHSMF010000003.1"/>
</dbReference>
<proteinExistence type="predicted"/>